<evidence type="ECO:0000256" key="1">
    <source>
        <dbReference type="ARBA" id="ARBA00009986"/>
    </source>
</evidence>
<organism evidence="13 14">
    <name type="scientific">Candidatus Francisella endociliophora</name>
    <dbReference type="NCBI Taxonomy" id="653937"/>
    <lineage>
        <taxon>Bacteria</taxon>
        <taxon>Pseudomonadati</taxon>
        <taxon>Pseudomonadota</taxon>
        <taxon>Gammaproteobacteria</taxon>
        <taxon>Thiotrichales</taxon>
        <taxon>Francisellaceae</taxon>
        <taxon>Francisella</taxon>
    </lineage>
</organism>
<dbReference type="FunFam" id="3.40.309.10:FF:000014">
    <property type="entry name" value="NAD/NADP-dependent betaine aldehyde dehydrogenase"/>
    <property type="match status" value="1"/>
</dbReference>
<evidence type="ECO:0000256" key="3">
    <source>
        <dbReference type="ARBA" id="ARBA00022958"/>
    </source>
</evidence>
<evidence type="ECO:0000256" key="4">
    <source>
        <dbReference type="ARBA" id="ARBA00023002"/>
    </source>
</evidence>
<evidence type="ECO:0000259" key="12">
    <source>
        <dbReference type="Pfam" id="PF00171"/>
    </source>
</evidence>
<name>A0A097EPT7_9GAMM</name>
<dbReference type="Gene3D" id="3.40.309.10">
    <property type="entry name" value="Aldehyde Dehydrogenase, Chain A, domain 2"/>
    <property type="match status" value="1"/>
</dbReference>
<dbReference type="EMBL" id="CP009574">
    <property type="protein sequence ID" value="AIT09589.1"/>
    <property type="molecule type" value="Genomic_DNA"/>
</dbReference>
<dbReference type="NCBIfam" id="NF009725">
    <property type="entry name" value="PRK13252.1"/>
    <property type="match status" value="1"/>
</dbReference>
<dbReference type="Gene3D" id="3.40.605.10">
    <property type="entry name" value="Aldehyde Dehydrogenase, Chain A, domain 1"/>
    <property type="match status" value="1"/>
</dbReference>
<dbReference type="GO" id="GO:0008802">
    <property type="term" value="F:betaine-aldehyde dehydrogenase (NAD+) activity"/>
    <property type="evidence" value="ECO:0007669"/>
    <property type="project" value="UniProtKB-EC"/>
</dbReference>
<evidence type="ECO:0000256" key="10">
    <source>
        <dbReference type="PROSITE-ProRule" id="PRU10007"/>
    </source>
</evidence>
<dbReference type="eggNOG" id="COG1012">
    <property type="taxonomic scope" value="Bacteria"/>
</dbReference>
<dbReference type="OrthoDB" id="9768731at2"/>
<evidence type="ECO:0000256" key="9">
    <source>
        <dbReference type="ARBA" id="ARBA00065931"/>
    </source>
</evidence>
<evidence type="ECO:0000256" key="2">
    <source>
        <dbReference type="ARBA" id="ARBA00022723"/>
    </source>
</evidence>
<protein>
    <submittedName>
        <fullName evidence="13">Betaine-aldehyde dehydrogenase</fullName>
    </submittedName>
</protein>
<dbReference type="InterPro" id="IPR016160">
    <property type="entry name" value="Ald_DH_CS_CYS"/>
</dbReference>
<dbReference type="FunFam" id="3.40.605.10:FF:000026">
    <property type="entry name" value="Aldehyde dehydrogenase, putative"/>
    <property type="match status" value="1"/>
</dbReference>
<dbReference type="InterPro" id="IPR015590">
    <property type="entry name" value="Aldehyde_DH_dom"/>
</dbReference>
<dbReference type="InterPro" id="IPR029510">
    <property type="entry name" value="Ald_DH_CS_GLU"/>
</dbReference>
<dbReference type="Pfam" id="PF00171">
    <property type="entry name" value="Aldedh"/>
    <property type="match status" value="1"/>
</dbReference>
<feature type="active site" evidence="10">
    <location>
        <position position="246"/>
    </location>
</feature>
<sequence length="485" mass="52973">MHIYKSFIDGQFVSNKSGNVFDKINPATGKVIYQVEEADDYIITLAIKSAQEAFVKWSKISQIERTRILQKAVSLLRKYNDSLAEVEVLDTGKPLQEAIEVDIQTGADAIEYFANLAHSITGIQQQVGEDFFYTRREPLGVTLGIGAWNYPLQIACWKSAPALASGNVMIFKPSEETPLGAIKLAEIFMEAGVPAGVFNVVQGAAEVGKKLVNSPEIEKVSFTGEVGTGKKVMSAAAASLKEVTMELGGKSPLIVFDDANIDEAVTAAMLGNFYTQGEVCTNCTRVYLHENIYDSFIEKLVTRTNENIIADNPLNMKTNLGALISQKHMNLVLDYIQKGKDDGATLITGGNRITSESCKDGYFVEPTIFVDCTDEMTIVKEEIFGPVMSILKFSDEEEVISRANDTKLGLAAGIFTNDIRKAHRVIHQIQAGICWVNAYGASPSEMPVGGYKLSGVGRENGIEALNHYTQTKSIYVGMAKLEGPF</sequence>
<keyword evidence="14" id="KW-1185">Reference proteome</keyword>
<dbReference type="Proteomes" id="UP000029672">
    <property type="component" value="Chromosome"/>
</dbReference>
<dbReference type="PROSITE" id="PS00687">
    <property type="entry name" value="ALDEHYDE_DEHYDR_GLU"/>
    <property type="match status" value="1"/>
</dbReference>
<dbReference type="SUPFAM" id="SSF53720">
    <property type="entry name" value="ALDH-like"/>
    <property type="match status" value="1"/>
</dbReference>
<comment type="similarity">
    <text evidence="1 11">Belongs to the aldehyde dehydrogenase family.</text>
</comment>
<evidence type="ECO:0000313" key="14">
    <source>
        <dbReference type="Proteomes" id="UP000029672"/>
    </source>
</evidence>
<evidence type="ECO:0000313" key="13">
    <source>
        <dbReference type="EMBL" id="AIT09589.1"/>
    </source>
</evidence>
<accession>A0A097EPT7</accession>
<evidence type="ECO:0000256" key="6">
    <source>
        <dbReference type="ARBA" id="ARBA00023097"/>
    </source>
</evidence>
<dbReference type="KEGG" id="frf:LO80_06185"/>
<evidence type="ECO:0000256" key="11">
    <source>
        <dbReference type="RuleBase" id="RU003345"/>
    </source>
</evidence>
<gene>
    <name evidence="13" type="ORF">LO80_06185</name>
</gene>
<dbReference type="AlphaFoldDB" id="A0A097EPT7"/>
<proteinExistence type="inferred from homology"/>
<dbReference type="PANTHER" id="PTHR11699">
    <property type="entry name" value="ALDEHYDE DEHYDROGENASE-RELATED"/>
    <property type="match status" value="1"/>
</dbReference>
<reference evidence="13 14" key="1">
    <citation type="submission" date="2014-10" db="EMBL/GenBank/DDBJ databases">
        <title>Whole genome sequence of Francisella endociliophora strain FSC1006, isolated from a laboratory culture of the marine ciliate Euplotes raikovi.</title>
        <authorList>
            <person name="Granberg M."/>
            <person name="Backman S."/>
            <person name="Lundmark E."/>
            <person name="Nilsson E."/>
            <person name="Karlsson E."/>
            <person name="Thelaus J."/>
            <person name="Ohrman C."/>
            <person name="Larkeryd A."/>
            <person name="Stenberg P."/>
        </authorList>
    </citation>
    <scope>NUCLEOTIDE SEQUENCE [LARGE SCALE GENOMIC DNA]</scope>
    <source>
        <strain evidence="13 14">FSC1006</strain>
    </source>
</reference>
<dbReference type="InterPro" id="IPR016161">
    <property type="entry name" value="Ald_DH/histidinol_DH"/>
</dbReference>
<dbReference type="RefSeq" id="WP_040009583.1">
    <property type="nucleotide sequence ID" value="NZ_CP009574.1"/>
</dbReference>
<dbReference type="STRING" id="1547445.LO80_06185"/>
<dbReference type="HOGENOM" id="CLU_005391_0_2_6"/>
<dbReference type="InterPro" id="IPR016163">
    <property type="entry name" value="Ald_DH_C"/>
</dbReference>
<evidence type="ECO:0000256" key="7">
    <source>
        <dbReference type="ARBA" id="ARBA00051919"/>
    </source>
</evidence>
<evidence type="ECO:0000256" key="8">
    <source>
        <dbReference type="ARBA" id="ARBA00052192"/>
    </source>
</evidence>
<dbReference type="GO" id="GO:0046872">
    <property type="term" value="F:metal ion binding"/>
    <property type="evidence" value="ECO:0007669"/>
    <property type="project" value="UniProtKB-KW"/>
</dbReference>
<comment type="catalytic activity">
    <reaction evidence="8">
        <text>betaine aldehyde + NAD(+) + H2O = glycine betaine + NADH + 2 H(+)</text>
        <dbReference type="Rhea" id="RHEA:15305"/>
        <dbReference type="ChEBI" id="CHEBI:15377"/>
        <dbReference type="ChEBI" id="CHEBI:15378"/>
        <dbReference type="ChEBI" id="CHEBI:15710"/>
        <dbReference type="ChEBI" id="CHEBI:17750"/>
        <dbReference type="ChEBI" id="CHEBI:57540"/>
        <dbReference type="ChEBI" id="CHEBI:57945"/>
        <dbReference type="EC" id="1.2.1.8"/>
    </reaction>
    <physiologicalReaction direction="left-to-right" evidence="8">
        <dbReference type="Rhea" id="RHEA:15306"/>
    </physiologicalReaction>
</comment>
<keyword evidence="2" id="KW-0479">Metal-binding</keyword>
<keyword evidence="5" id="KW-0520">NAD</keyword>
<evidence type="ECO:0000256" key="5">
    <source>
        <dbReference type="ARBA" id="ARBA00023027"/>
    </source>
</evidence>
<comment type="subunit">
    <text evidence="9">Dimer of dimers.</text>
</comment>
<keyword evidence="3" id="KW-0630">Potassium</keyword>
<keyword evidence="4 11" id="KW-0560">Oxidoreductase</keyword>
<keyword evidence="6" id="KW-0558">Oxidation</keyword>
<dbReference type="FunFam" id="3.40.605.10:FF:000007">
    <property type="entry name" value="NAD/NADP-dependent betaine aldehyde dehydrogenase"/>
    <property type="match status" value="1"/>
</dbReference>
<feature type="domain" description="Aldehyde dehydrogenase" evidence="12">
    <location>
        <begin position="12"/>
        <end position="474"/>
    </location>
</feature>
<comment type="catalytic activity">
    <reaction evidence="7">
        <text>betaine aldehyde + NADP(+) + H2O = glycine betaine + NADPH + 2 H(+)</text>
        <dbReference type="Rhea" id="RHEA:30067"/>
        <dbReference type="ChEBI" id="CHEBI:15377"/>
        <dbReference type="ChEBI" id="CHEBI:15378"/>
        <dbReference type="ChEBI" id="CHEBI:15710"/>
        <dbReference type="ChEBI" id="CHEBI:17750"/>
        <dbReference type="ChEBI" id="CHEBI:57783"/>
        <dbReference type="ChEBI" id="CHEBI:58349"/>
    </reaction>
    <physiologicalReaction direction="left-to-right" evidence="7">
        <dbReference type="Rhea" id="RHEA:30068"/>
    </physiologicalReaction>
</comment>
<dbReference type="PROSITE" id="PS00070">
    <property type="entry name" value="ALDEHYDE_DEHYDR_CYS"/>
    <property type="match status" value="1"/>
</dbReference>
<dbReference type="InterPro" id="IPR016162">
    <property type="entry name" value="Ald_DH_N"/>
</dbReference>